<evidence type="ECO:0000313" key="3">
    <source>
        <dbReference type="EMBL" id="UJG41171.1"/>
    </source>
</evidence>
<reference evidence="3" key="1">
    <citation type="journal article" date="2022" name="Nat. Microbiol.">
        <title>Unique mobile elements and scalable gene flow at the prokaryote-eukaryote boundary revealed by circularized Asgard archaea genomes.</title>
        <authorList>
            <person name="Wu F."/>
            <person name="Speth D.R."/>
            <person name="Philosof A."/>
            <person name="Cremiere A."/>
            <person name="Narayanan A."/>
            <person name="Barco R.A."/>
            <person name="Connon S.A."/>
            <person name="Amend J.P."/>
            <person name="Antoshechkin I.A."/>
            <person name="Orphan V.J."/>
        </authorList>
    </citation>
    <scope>NUCLEOTIDE SEQUENCE</scope>
    <source>
        <strain evidence="3">PM71</strain>
    </source>
</reference>
<dbReference type="EMBL" id="CP084166">
    <property type="protein sequence ID" value="UJG41171.1"/>
    <property type="molecule type" value="Genomic_DNA"/>
</dbReference>
<dbReference type="Pfam" id="PF13855">
    <property type="entry name" value="LRR_8"/>
    <property type="match status" value="1"/>
</dbReference>
<evidence type="ECO:0000256" key="1">
    <source>
        <dbReference type="ARBA" id="ARBA00022614"/>
    </source>
</evidence>
<dbReference type="AlphaFoldDB" id="A0A9Y1FLN5"/>
<organism evidence="3">
    <name type="scientific">Candidatus Heimdallarchaeum aukensis</name>
    <dbReference type="NCBI Taxonomy" id="2876573"/>
    <lineage>
        <taxon>Archaea</taxon>
        <taxon>Promethearchaeati</taxon>
        <taxon>Candidatus Heimdallarchaeota</taxon>
        <taxon>Candidatus Heimdallarchaeia (ex Rinke et al. 2021) (nom. nud.)</taxon>
        <taxon>Candidatus Heimdallarchaeales</taxon>
        <taxon>Candidatus Heimdallarchaeaceae</taxon>
        <taxon>Candidatus Heimdallarchaeum</taxon>
    </lineage>
</organism>
<sequence>MDLVEINFIVDDRNEIITVESSVEELDLSNRNIKDINLAGVERLPFLKKIDLSNNSIEKIYEKPLKYCPSLQIVNLSNNELDEIDLSFCYYLPDLRVLDLSKNKLRKVNLYHLLLCNFLNTLDLQENNFEEIDLTPLISLPSLNHLSLSEKEKKVMKLEGMLSSYLKSNSPIKTQLVELKKLYTQNNRMLLIKQIVKTYKKIRKSKIAQFLSFESEIEFENWLLTEYGDIKAFEMTEEYLIIHKEAVNELDEMLSKLEKSFESLRR</sequence>
<gene>
    <name evidence="3" type="ORF">K9W45_01600</name>
</gene>
<name>A0A9Y1FLN5_9ARCH</name>
<accession>A0A9Y1FLN5</accession>
<dbReference type="InterPro" id="IPR032675">
    <property type="entry name" value="LRR_dom_sf"/>
</dbReference>
<dbReference type="PANTHER" id="PTHR46652:SF3">
    <property type="entry name" value="LEUCINE-RICH REPEAT-CONTAINING PROTEIN 9"/>
    <property type="match status" value="1"/>
</dbReference>
<keyword evidence="1" id="KW-0433">Leucine-rich repeat</keyword>
<dbReference type="PROSITE" id="PS51450">
    <property type="entry name" value="LRR"/>
    <property type="match status" value="1"/>
</dbReference>
<dbReference type="Proteomes" id="UP001201020">
    <property type="component" value="Chromosome"/>
</dbReference>
<keyword evidence="2" id="KW-0677">Repeat</keyword>
<dbReference type="PANTHER" id="PTHR46652">
    <property type="entry name" value="LEUCINE-RICH REPEAT AND IQ DOMAIN-CONTAINING PROTEIN 1-RELATED"/>
    <property type="match status" value="1"/>
</dbReference>
<dbReference type="SUPFAM" id="SSF52058">
    <property type="entry name" value="L domain-like"/>
    <property type="match status" value="1"/>
</dbReference>
<dbReference type="Gene3D" id="3.80.10.10">
    <property type="entry name" value="Ribonuclease Inhibitor"/>
    <property type="match status" value="1"/>
</dbReference>
<dbReference type="PRINTS" id="PR00019">
    <property type="entry name" value="LEURICHRPT"/>
</dbReference>
<protein>
    <submittedName>
        <fullName evidence="3">Leucine-rich repeat domain-containing protein</fullName>
    </submittedName>
</protein>
<proteinExistence type="predicted"/>
<dbReference type="InterPro" id="IPR001611">
    <property type="entry name" value="Leu-rich_rpt"/>
</dbReference>
<evidence type="ECO:0000256" key="2">
    <source>
        <dbReference type="ARBA" id="ARBA00022737"/>
    </source>
</evidence>
<dbReference type="InterPro" id="IPR050836">
    <property type="entry name" value="SDS22/Internalin_LRR"/>
</dbReference>